<evidence type="ECO:0000313" key="3">
    <source>
        <dbReference type="Proteomes" id="UP000199656"/>
    </source>
</evidence>
<gene>
    <name evidence="2" type="ORF">SAMN05660909_05580</name>
</gene>
<evidence type="ECO:0000313" key="2">
    <source>
        <dbReference type="EMBL" id="SEB11403.1"/>
    </source>
</evidence>
<dbReference type="OrthoDB" id="675523at2"/>
<proteinExistence type="predicted"/>
<dbReference type="GO" id="GO:0016070">
    <property type="term" value="P:RNA metabolic process"/>
    <property type="evidence" value="ECO:0007669"/>
    <property type="project" value="InterPro"/>
</dbReference>
<dbReference type="RefSeq" id="WP_089766228.1">
    <property type="nucleotide sequence ID" value="NZ_BKAT01000073.1"/>
</dbReference>
<accession>A0A1H4GP94</accession>
<dbReference type="AlphaFoldDB" id="A0A1H4GP94"/>
<keyword evidence="3" id="KW-1185">Reference proteome</keyword>
<sequence length="70" mass="8160">MKRKNRTAKIHYKSVPRDTYYKKVPWLNLSGVWLEKIGFDVGDNITIEVQDNSLVISVSQKAPKPEPYRL</sequence>
<name>A0A1H4GP94_9BACT</name>
<evidence type="ECO:0000259" key="1">
    <source>
        <dbReference type="Pfam" id="PF08845"/>
    </source>
</evidence>
<dbReference type="Proteomes" id="UP000199656">
    <property type="component" value="Unassembled WGS sequence"/>
</dbReference>
<dbReference type="GO" id="GO:0005737">
    <property type="term" value="C:cytoplasm"/>
    <property type="evidence" value="ECO:0007669"/>
    <property type="project" value="InterPro"/>
</dbReference>
<dbReference type="STRING" id="408074.SAMN05660909_05580"/>
<dbReference type="InterPro" id="IPR014944">
    <property type="entry name" value="Toxin_SymE-like"/>
</dbReference>
<dbReference type="GO" id="GO:0003723">
    <property type="term" value="F:RNA binding"/>
    <property type="evidence" value="ECO:0007669"/>
    <property type="project" value="InterPro"/>
</dbReference>
<dbReference type="EMBL" id="FNRL01000050">
    <property type="protein sequence ID" value="SEB11403.1"/>
    <property type="molecule type" value="Genomic_DNA"/>
</dbReference>
<dbReference type="Pfam" id="PF08845">
    <property type="entry name" value="SymE_toxin"/>
    <property type="match status" value="1"/>
</dbReference>
<protein>
    <submittedName>
        <fullName evidence="2">Toxic protein SymE</fullName>
    </submittedName>
</protein>
<feature type="domain" description="Toxin SymE-like" evidence="1">
    <location>
        <begin position="9"/>
        <end position="57"/>
    </location>
</feature>
<dbReference type="GO" id="GO:0016788">
    <property type="term" value="F:hydrolase activity, acting on ester bonds"/>
    <property type="evidence" value="ECO:0007669"/>
    <property type="project" value="InterPro"/>
</dbReference>
<reference evidence="3" key="1">
    <citation type="submission" date="2016-10" db="EMBL/GenBank/DDBJ databases">
        <authorList>
            <person name="Varghese N."/>
            <person name="Submissions S."/>
        </authorList>
    </citation>
    <scope>NUCLEOTIDE SEQUENCE [LARGE SCALE GENOMIC DNA]</scope>
    <source>
        <strain evidence="3">DSM 23920</strain>
    </source>
</reference>
<organism evidence="2 3">
    <name type="scientific">Chitinophaga terrae</name>
    <name type="common">ex Kim and Jung 2007</name>
    <dbReference type="NCBI Taxonomy" id="408074"/>
    <lineage>
        <taxon>Bacteria</taxon>
        <taxon>Pseudomonadati</taxon>
        <taxon>Bacteroidota</taxon>
        <taxon>Chitinophagia</taxon>
        <taxon>Chitinophagales</taxon>
        <taxon>Chitinophagaceae</taxon>
        <taxon>Chitinophaga</taxon>
    </lineage>
</organism>